<dbReference type="SUPFAM" id="SSF52283">
    <property type="entry name" value="Formate/glycerate dehydrogenase catalytic domain-like"/>
    <property type="match status" value="1"/>
</dbReference>
<evidence type="ECO:0000259" key="5">
    <source>
        <dbReference type="Pfam" id="PF02826"/>
    </source>
</evidence>
<keyword evidence="1 3" id="KW-0560">Oxidoreductase</keyword>
<dbReference type="Pfam" id="PF00389">
    <property type="entry name" value="2-Hacid_dh"/>
    <property type="match status" value="1"/>
</dbReference>
<dbReference type="AlphaFoldDB" id="D3T1R2"/>
<evidence type="ECO:0000313" key="6">
    <source>
        <dbReference type="EMBL" id="ADD07521.1"/>
    </source>
</evidence>
<dbReference type="eggNOG" id="arCOG01757">
    <property type="taxonomic scope" value="Archaea"/>
</dbReference>
<dbReference type="GO" id="GO:0016616">
    <property type="term" value="F:oxidoreductase activity, acting on the CH-OH group of donors, NAD or NADP as acceptor"/>
    <property type="evidence" value="ECO:0007669"/>
    <property type="project" value="InterPro"/>
</dbReference>
<sequence>MTNPSVLLMHRAPPENAGGPDALAQAITQKLPDVTLRLASDYSETLSKISDVEIVVEHQIDDAHLEAAEELRWIQSLSSGYDRFDLDRLEEDDIVLTTASGVHGEPIAQHVLGYILTFERGLHRAHRQQAQHMWRRFAPSELTDKTVTIVGVGEIGSTIAERLAAFDVRIIGVKRNLESVTSAVDDVLPPADLHGALGQAEYVVVACPLTPQTRQMFGPAEFDSMSTDTVFINIARGEIVDQQALITALHTGELGGAALDVAVDEPLPPESPLWDFDDVLITPHMAGGSPQYARRCAEIFRQNYERYVNDDLDGMKNRIV</sequence>
<dbReference type="EMBL" id="CP001934">
    <property type="protein sequence ID" value="ADD07521.1"/>
    <property type="molecule type" value="Genomic_DNA"/>
</dbReference>
<dbReference type="GeneID" id="8828722"/>
<accession>D3T1R2</accession>
<evidence type="ECO:0000256" key="2">
    <source>
        <dbReference type="ARBA" id="ARBA00023027"/>
    </source>
</evidence>
<dbReference type="Gene3D" id="3.40.50.720">
    <property type="entry name" value="NAD(P)-binding Rossmann-like Domain"/>
    <property type="match status" value="2"/>
</dbReference>
<proteinExistence type="inferred from homology"/>
<dbReference type="InterPro" id="IPR036291">
    <property type="entry name" value="NAD(P)-bd_dom_sf"/>
</dbReference>
<dbReference type="KEGG" id="nmg:Nmag_3988"/>
<comment type="similarity">
    <text evidence="3">Belongs to the D-isomer specific 2-hydroxyacid dehydrogenase family.</text>
</comment>
<evidence type="ECO:0000313" key="7">
    <source>
        <dbReference type="Proteomes" id="UP000001879"/>
    </source>
</evidence>
<dbReference type="CDD" id="cd05300">
    <property type="entry name" value="2-Hacid_dh_1"/>
    <property type="match status" value="1"/>
</dbReference>
<keyword evidence="7" id="KW-1185">Reference proteome</keyword>
<dbReference type="PANTHER" id="PTHR43333">
    <property type="entry name" value="2-HACID_DH_C DOMAIN-CONTAINING PROTEIN"/>
    <property type="match status" value="1"/>
</dbReference>
<protein>
    <submittedName>
        <fullName evidence="6">D-isomer specific 2-hydroxyacid dehydrogenase NAD-binding protein</fullName>
    </submittedName>
</protein>
<feature type="domain" description="D-isomer specific 2-hydroxyacid dehydrogenase catalytic" evidence="4">
    <location>
        <begin position="26"/>
        <end position="309"/>
    </location>
</feature>
<feature type="domain" description="D-isomer specific 2-hydroxyacid dehydrogenase NAD-binding" evidence="5">
    <location>
        <begin position="113"/>
        <end position="286"/>
    </location>
</feature>
<dbReference type="Proteomes" id="UP000001879">
    <property type="component" value="Plasmid pNMAG02"/>
</dbReference>
<dbReference type="InterPro" id="IPR006140">
    <property type="entry name" value="D-isomer_DH_NAD-bd"/>
</dbReference>
<dbReference type="HOGENOM" id="CLU_019796_1_0_2"/>
<evidence type="ECO:0000256" key="1">
    <source>
        <dbReference type="ARBA" id="ARBA00023002"/>
    </source>
</evidence>
<keyword evidence="2" id="KW-0520">NAD</keyword>
<gene>
    <name evidence="6" type="ordered locus">Nmag_3988</name>
</gene>
<organism evidence="6 7">
    <name type="scientific">Natrialba magadii (strain ATCC 43099 / DSM 3394 / CCM 3739 / CIP 104546 / IAM 13178 / JCM 8861 / NBRC 102185 / NCIMB 2190 / MS3)</name>
    <name type="common">Natronobacterium magadii</name>
    <dbReference type="NCBI Taxonomy" id="547559"/>
    <lineage>
        <taxon>Archaea</taxon>
        <taxon>Methanobacteriati</taxon>
        <taxon>Methanobacteriota</taxon>
        <taxon>Stenosarchaea group</taxon>
        <taxon>Halobacteria</taxon>
        <taxon>Halobacteriales</taxon>
        <taxon>Natrialbaceae</taxon>
        <taxon>Natrialba</taxon>
    </lineage>
</organism>
<dbReference type="GO" id="GO:0051287">
    <property type="term" value="F:NAD binding"/>
    <property type="evidence" value="ECO:0007669"/>
    <property type="project" value="InterPro"/>
</dbReference>
<dbReference type="Pfam" id="PF02826">
    <property type="entry name" value="2-Hacid_dh_C"/>
    <property type="match status" value="1"/>
</dbReference>
<dbReference type="FunFam" id="3.40.50.720:FF:000363">
    <property type="entry name" value="D-isomer specific 2-hydroxyacid dehydrogenase"/>
    <property type="match status" value="1"/>
</dbReference>
<evidence type="ECO:0000256" key="3">
    <source>
        <dbReference type="RuleBase" id="RU003719"/>
    </source>
</evidence>
<dbReference type="RefSeq" id="WP_012996946.1">
    <property type="nucleotide sequence ID" value="NC_013924.1"/>
</dbReference>
<dbReference type="SUPFAM" id="SSF51735">
    <property type="entry name" value="NAD(P)-binding Rossmann-fold domains"/>
    <property type="match status" value="1"/>
</dbReference>
<name>D3T1R2_NATMM</name>
<dbReference type="PaxDb" id="547559-Nmag_3988"/>
<keyword evidence="6" id="KW-0614">Plasmid</keyword>
<reference evidence="7" key="1">
    <citation type="submission" date="2010-02" db="EMBL/GenBank/DDBJ databases">
        <title>Complete sequence of plasmid 2 of Natrialba magadii ATCC 43099.</title>
        <authorList>
            <consortium name="US DOE Joint Genome Institute"/>
            <person name="Lucas S."/>
            <person name="Copeland A."/>
            <person name="Lapidus A."/>
            <person name="Cheng J.-F."/>
            <person name="Bruce D."/>
            <person name="Goodwin L."/>
            <person name="Pitluck S."/>
            <person name="Davenport K."/>
            <person name="Saunders E."/>
            <person name="Detter J.C."/>
            <person name="Han C."/>
            <person name="Tapia R."/>
            <person name="Land M."/>
            <person name="Hauser L."/>
            <person name="Kyrpides N."/>
            <person name="Mikhailova N."/>
            <person name="De Castro R.E."/>
            <person name="Maupin-Furlow J.A."/>
            <person name="Woyke T."/>
        </authorList>
    </citation>
    <scope>NUCLEOTIDE SEQUENCE [LARGE SCALE GENOMIC DNA]</scope>
    <source>
        <strain evidence="7">ATCC 43099 / DSM 3394 / CCM 3739 / CIP 104546 / IAM 13178 / JCM 8861 / NBRC 102185 / NCIMB 2190 / MS3</strain>
        <plasmid evidence="7">pNMAG02</plasmid>
    </source>
</reference>
<evidence type="ECO:0000259" key="4">
    <source>
        <dbReference type="Pfam" id="PF00389"/>
    </source>
</evidence>
<reference evidence="6 7" key="2">
    <citation type="journal article" date="2012" name="BMC Genomics">
        <title>A comparative genomics perspective on the genetic content of the alkaliphilic haloarchaeon Natrialba magadii ATCC 43099T.</title>
        <authorList>
            <person name="Siddaramappa S."/>
            <person name="Challacombe J.F."/>
            <person name="Decastro R.E."/>
            <person name="Pfeiffer F."/>
            <person name="Sastre D.E."/>
            <person name="Gimenez M.I."/>
            <person name="Paggi R.A."/>
            <person name="Detter J.C."/>
            <person name="Davenport K.W."/>
            <person name="Goodwin L.A."/>
            <person name="Kyrpides N."/>
            <person name="Tapia R."/>
            <person name="Pitluck S."/>
            <person name="Lucas S."/>
            <person name="Woyke T."/>
            <person name="Maupin-Furlow J.A."/>
        </authorList>
    </citation>
    <scope>NUCLEOTIDE SEQUENCE [LARGE SCALE GENOMIC DNA]</scope>
    <source>
        <strain evidence="7">ATCC 43099 / DSM 3394 / CCM 3739 / CIP 104546 / IAM 13178 / JCM 8861 / NBRC 102185 / NCIMB 2190 / MS3</strain>
    </source>
</reference>
<geneLocation type="plasmid" evidence="6 7">
    <name>pNMAG02</name>
</geneLocation>
<dbReference type="InterPro" id="IPR006139">
    <property type="entry name" value="D-isomer_2_OHA_DH_cat_dom"/>
</dbReference>
<dbReference type="PANTHER" id="PTHR43333:SF1">
    <property type="entry name" value="D-ISOMER SPECIFIC 2-HYDROXYACID DEHYDROGENASE NAD-BINDING DOMAIN-CONTAINING PROTEIN"/>
    <property type="match status" value="1"/>
</dbReference>